<evidence type="ECO:0000313" key="1">
    <source>
        <dbReference type="EMBL" id="GBN76203.1"/>
    </source>
</evidence>
<dbReference type="EMBL" id="BGPR01017451">
    <property type="protein sequence ID" value="GBN76203.1"/>
    <property type="molecule type" value="Genomic_DNA"/>
</dbReference>
<organism evidence="1 2">
    <name type="scientific">Araneus ventricosus</name>
    <name type="common">Orbweaver spider</name>
    <name type="synonym">Epeira ventricosa</name>
    <dbReference type="NCBI Taxonomy" id="182803"/>
    <lineage>
        <taxon>Eukaryota</taxon>
        <taxon>Metazoa</taxon>
        <taxon>Ecdysozoa</taxon>
        <taxon>Arthropoda</taxon>
        <taxon>Chelicerata</taxon>
        <taxon>Arachnida</taxon>
        <taxon>Araneae</taxon>
        <taxon>Araneomorphae</taxon>
        <taxon>Entelegynae</taxon>
        <taxon>Araneoidea</taxon>
        <taxon>Araneidae</taxon>
        <taxon>Araneus</taxon>
    </lineage>
</organism>
<gene>
    <name evidence="1" type="ORF">AVEN_195710_1</name>
</gene>
<comment type="caution">
    <text evidence="1">The sequence shown here is derived from an EMBL/GenBank/DDBJ whole genome shotgun (WGS) entry which is preliminary data.</text>
</comment>
<name>A0A4Y2RKI6_ARAVE</name>
<accession>A0A4Y2RKI6</accession>
<sequence length="74" mass="7800">MVTIRPAEALGCTEWPVAANNNTSTVICAKQPPSRCIDEGNLNQSGRLILCLGEMANTVCCTAVDPITEAHTSP</sequence>
<keyword evidence="2" id="KW-1185">Reference proteome</keyword>
<evidence type="ECO:0000313" key="2">
    <source>
        <dbReference type="Proteomes" id="UP000499080"/>
    </source>
</evidence>
<dbReference type="AlphaFoldDB" id="A0A4Y2RKI6"/>
<proteinExistence type="predicted"/>
<protein>
    <submittedName>
        <fullName evidence="1">Uncharacterized protein</fullName>
    </submittedName>
</protein>
<dbReference type="Proteomes" id="UP000499080">
    <property type="component" value="Unassembled WGS sequence"/>
</dbReference>
<feature type="non-terminal residue" evidence="1">
    <location>
        <position position="74"/>
    </location>
</feature>
<reference evidence="1 2" key="1">
    <citation type="journal article" date="2019" name="Sci. Rep.">
        <title>Orb-weaving spider Araneus ventricosus genome elucidates the spidroin gene catalogue.</title>
        <authorList>
            <person name="Kono N."/>
            <person name="Nakamura H."/>
            <person name="Ohtoshi R."/>
            <person name="Moran D.A.P."/>
            <person name="Shinohara A."/>
            <person name="Yoshida Y."/>
            <person name="Fujiwara M."/>
            <person name="Mori M."/>
            <person name="Tomita M."/>
            <person name="Arakawa K."/>
        </authorList>
    </citation>
    <scope>NUCLEOTIDE SEQUENCE [LARGE SCALE GENOMIC DNA]</scope>
</reference>